<evidence type="ECO:0000256" key="2">
    <source>
        <dbReference type="SAM" id="MobiDB-lite"/>
    </source>
</evidence>
<dbReference type="OrthoDB" id="2445058at2759"/>
<feature type="transmembrane region" description="Helical" evidence="3">
    <location>
        <begin position="198"/>
        <end position="216"/>
    </location>
</feature>
<comment type="caution">
    <text evidence="4">The sequence shown here is derived from an EMBL/GenBank/DDBJ whole genome shotgun (WGS) entry which is preliminary data.</text>
</comment>
<dbReference type="AlphaFoldDB" id="A0A9P6PVD8"/>
<evidence type="ECO:0000313" key="5">
    <source>
        <dbReference type="Proteomes" id="UP000807716"/>
    </source>
</evidence>
<organism evidence="4 5">
    <name type="scientific">Actinomortierella ambigua</name>
    <dbReference type="NCBI Taxonomy" id="1343610"/>
    <lineage>
        <taxon>Eukaryota</taxon>
        <taxon>Fungi</taxon>
        <taxon>Fungi incertae sedis</taxon>
        <taxon>Mucoromycota</taxon>
        <taxon>Mortierellomycotina</taxon>
        <taxon>Mortierellomycetes</taxon>
        <taxon>Mortierellales</taxon>
        <taxon>Mortierellaceae</taxon>
        <taxon>Actinomortierella</taxon>
    </lineage>
</organism>
<accession>A0A9P6PVD8</accession>
<keyword evidence="3" id="KW-0812">Transmembrane</keyword>
<evidence type="ECO:0000313" key="4">
    <source>
        <dbReference type="EMBL" id="KAG0253524.1"/>
    </source>
</evidence>
<keyword evidence="1" id="KW-0175">Coiled coil</keyword>
<keyword evidence="5" id="KW-1185">Reference proteome</keyword>
<gene>
    <name evidence="4" type="ORF">DFQ27_007358</name>
</gene>
<feature type="region of interest" description="Disordered" evidence="2">
    <location>
        <begin position="279"/>
        <end position="300"/>
    </location>
</feature>
<evidence type="ECO:0000256" key="3">
    <source>
        <dbReference type="SAM" id="Phobius"/>
    </source>
</evidence>
<reference evidence="4" key="1">
    <citation type="journal article" date="2020" name="Fungal Divers.">
        <title>Resolving the Mortierellaceae phylogeny through synthesis of multi-gene phylogenetics and phylogenomics.</title>
        <authorList>
            <person name="Vandepol N."/>
            <person name="Liber J."/>
            <person name="Desiro A."/>
            <person name="Na H."/>
            <person name="Kennedy M."/>
            <person name="Barry K."/>
            <person name="Grigoriev I.V."/>
            <person name="Miller A.N."/>
            <person name="O'Donnell K."/>
            <person name="Stajich J.E."/>
            <person name="Bonito G."/>
        </authorList>
    </citation>
    <scope>NUCLEOTIDE SEQUENCE</scope>
    <source>
        <strain evidence="4">BC1065</strain>
    </source>
</reference>
<feature type="compositionally biased region" description="Polar residues" evidence="2">
    <location>
        <begin position="279"/>
        <end position="293"/>
    </location>
</feature>
<keyword evidence="3" id="KW-0472">Membrane</keyword>
<proteinExistence type="predicted"/>
<feature type="coiled-coil region" evidence="1">
    <location>
        <begin position="96"/>
        <end position="123"/>
    </location>
</feature>
<name>A0A9P6PVD8_9FUNG</name>
<protein>
    <submittedName>
        <fullName evidence="4">Uncharacterized protein</fullName>
    </submittedName>
</protein>
<evidence type="ECO:0000256" key="1">
    <source>
        <dbReference type="SAM" id="Coils"/>
    </source>
</evidence>
<keyword evidence="3" id="KW-1133">Transmembrane helix</keyword>
<dbReference type="Proteomes" id="UP000807716">
    <property type="component" value="Unassembled WGS sequence"/>
</dbReference>
<dbReference type="EMBL" id="JAAAJB010000575">
    <property type="protein sequence ID" value="KAG0253524.1"/>
    <property type="molecule type" value="Genomic_DNA"/>
</dbReference>
<sequence length="300" mass="33943">MWLESPSAKLKQEFLNWIAVALMDYTGEPELDEQLQPQLSGRNQSSDSLARWAERKYQGSNGYGTKEEGPIDLLLEMRSLKVAELEVGLANRRQACERAMREMDDCLRKLDELDREAEKHKHLVLEALGSQDVQKALLPAPNTDKTLVQTVESKLKDVNERIVFVTKVMVSARYDLNRLRYEIELEQRSIRLFRQYKIVIAIVTLSALLCLWYLYYQRTVAMQVFPNLQTNENNQLLDGSVVAGTGPGAPYSSSSWTGVEAEAQAEVCKDTLVAMTTTQDNRPLPSSSWTPSNPGRVIDS</sequence>